<dbReference type="Gene3D" id="2.70.98.30">
    <property type="entry name" value="Golgi alpha-mannosidase II, domain 4"/>
    <property type="match status" value="1"/>
</dbReference>
<dbReference type="InterPro" id="IPR028995">
    <property type="entry name" value="Glyco_hydro_57/38_cen_sf"/>
</dbReference>
<name>A0A1Y1UVA2_9TREE</name>
<accession>A0A1Y1UVA2</accession>
<dbReference type="GO" id="GO:0004559">
    <property type="term" value="F:alpha-mannosidase activity"/>
    <property type="evidence" value="ECO:0007669"/>
    <property type="project" value="UniProtKB-EC"/>
</dbReference>
<dbReference type="GO" id="GO:0030246">
    <property type="term" value="F:carbohydrate binding"/>
    <property type="evidence" value="ECO:0007669"/>
    <property type="project" value="InterPro"/>
</dbReference>
<dbReference type="Pfam" id="PF07748">
    <property type="entry name" value="Glyco_hydro_38C"/>
    <property type="match status" value="1"/>
</dbReference>
<dbReference type="InterPro" id="IPR041147">
    <property type="entry name" value="GH38_C"/>
</dbReference>
<dbReference type="SMART" id="SM00872">
    <property type="entry name" value="Alpha-mann_mid"/>
    <property type="match status" value="1"/>
</dbReference>
<comment type="caution">
    <text evidence="10">The sequence shown here is derived from an EMBL/GenBank/DDBJ whole genome shotgun (WGS) entry which is preliminary data.</text>
</comment>
<evidence type="ECO:0000256" key="5">
    <source>
        <dbReference type="ARBA" id="ARBA00022801"/>
    </source>
</evidence>
<proteinExistence type="inferred from homology"/>
<dbReference type="PANTHER" id="PTHR46017">
    <property type="entry name" value="ALPHA-MANNOSIDASE 2C1"/>
    <property type="match status" value="1"/>
</dbReference>
<comment type="function">
    <text evidence="7">Degrades free oligosaccharides in the vacuole.</text>
</comment>
<evidence type="ECO:0000256" key="6">
    <source>
        <dbReference type="ARBA" id="ARBA00023295"/>
    </source>
</evidence>
<evidence type="ECO:0000313" key="11">
    <source>
        <dbReference type="Proteomes" id="UP000193218"/>
    </source>
</evidence>
<keyword evidence="6" id="KW-0326">Glycosidase</keyword>
<dbReference type="GO" id="GO:0000329">
    <property type="term" value="C:fungal-type vacuole membrane"/>
    <property type="evidence" value="ECO:0007669"/>
    <property type="project" value="TreeGrafter"/>
</dbReference>
<dbReference type="InterPro" id="IPR011013">
    <property type="entry name" value="Gal_mutarotase_sf_dom"/>
</dbReference>
<keyword evidence="5" id="KW-0378">Hydrolase</keyword>
<dbReference type="InterPro" id="IPR000602">
    <property type="entry name" value="Glyco_hydro_38_N"/>
</dbReference>
<dbReference type="RefSeq" id="XP_021874824.1">
    <property type="nucleotide sequence ID" value="XM_022014494.1"/>
</dbReference>
<dbReference type="AlphaFoldDB" id="A0A1Y1UVA2"/>
<dbReference type="InParanoid" id="A0A1Y1UVA2"/>
<dbReference type="InterPro" id="IPR015341">
    <property type="entry name" value="Glyco_hydro_38_cen"/>
</dbReference>
<dbReference type="FunCoup" id="A0A1Y1UVA2">
    <property type="interactions" value="51"/>
</dbReference>
<dbReference type="Pfam" id="PF22907">
    <property type="entry name" value="Ams1-like_1st"/>
    <property type="match status" value="1"/>
</dbReference>
<dbReference type="Proteomes" id="UP000193218">
    <property type="component" value="Unassembled WGS sequence"/>
</dbReference>
<dbReference type="GO" id="GO:0009313">
    <property type="term" value="P:oligosaccharide catabolic process"/>
    <property type="evidence" value="ECO:0007669"/>
    <property type="project" value="TreeGrafter"/>
</dbReference>
<keyword evidence="4" id="KW-0479">Metal-binding</keyword>
<dbReference type="InterPro" id="IPR027291">
    <property type="entry name" value="Glyco_hydro_38_N_sf"/>
</dbReference>
<evidence type="ECO:0000256" key="8">
    <source>
        <dbReference type="ARBA" id="ARBA00071615"/>
    </source>
</evidence>
<dbReference type="OrthoDB" id="10261055at2759"/>
<dbReference type="InterPro" id="IPR037094">
    <property type="entry name" value="Glyco_hydro_38_cen_sf"/>
</dbReference>
<dbReference type="InterPro" id="IPR011330">
    <property type="entry name" value="Glyco_hydro/deAcase_b/a-brl"/>
</dbReference>
<dbReference type="GO" id="GO:0046872">
    <property type="term" value="F:metal ion binding"/>
    <property type="evidence" value="ECO:0007669"/>
    <property type="project" value="UniProtKB-KW"/>
</dbReference>
<evidence type="ECO:0000256" key="1">
    <source>
        <dbReference type="ARBA" id="ARBA00000365"/>
    </source>
</evidence>
<sequence>MSGLKSGSGSLGAYPTRNYAARYKGIGDIHNRLNQFTGGAYSDNNLAAMMFYGRKNDSDHVSLEVWSAPGLSKPTFEEAKKATGYRPAHVGESFGPSWSNHWFKVTVRIPKDWEKYERVQLEFDPSGEALIFNTDGLPLHALTGGFGGDRRVEFIIPEADRKAGVGHYFIEASCNRLGGQNDIQPPNPNNYYPLNSADLVAVNLDAWATMYDFECLHQMAYDLPQDSHLARKSEYVANKIMNAFRDKDESSLAECRKIAQEVLGEGWIREVEKDSKNADKQEGTLWGIGHCHIDTAWLWPFRVTQQKAARSWSTQVDLMERYPEHRFSATSAQQYKWVEQLYPKLFDRIKEKVADGRFQPLGSTWVEMDVNMPTGESLVRQFLYGQRYYESRFGFRSKIFVLPDTFGYSSQLPQLCRLAGVPYFFTQKMSWNLVNTFPHNSFNWIGIDGSQVLTHLTPVDTYGAQCNIDEVRKGMTNHKNSDVTNDALYLFGNGDGGGGPTPNMLEKLRRIRAASKQDDAGGLIPQLKMGGSFDEFFETLRAKTDNGKILPTWKSELYLEVHRGTYTSHGSIKKGNRKNEILLREAEYAATMASLADPDYEYPKAKFDAAWEDLLLCQFHDVLPGSSIAMVYDDAEEKYANIVKVIGGVLEEAHQVLYANSIPINKVTDQEGTLFAVNTMPNYHRQEIMEVPVDAHASIKDASVQISRDGHTAYMLMEGGKTGSAEEMVVVPKSISQAYAQRPRVSVHTTGPQTFIMANQSVRMTVDDGRITSLYDVALDKELIAEGMTGGMVIMEDQPNYWDAWDVDSFHLQKQQHLKFDQINILEYGPVRATLGATVMYGQSRMEVEISLDAISASVNSDARSMVRFDAVIDWRESHRFLKFELPLDINCDSATYDTQFGVITRPTHKNTSWDAAKFEVCAHKFADLSEYGYGVALLNDCKYGYAVDGNVMRLSLLRSPKAPDPNTDMGTHRISWAIYPHAGVYAESDVADVAYAFNQPMKLRLTSSPMASSHMLGASSPFKLHGAPNVRLETVKRGEDDKFDMDGKKTIIIRLFEHMGGHAKTSLKISGLTVKKAEIVNILEDNISDLNMSLETDDESDVPTSVLNLNFRGFEVKSVRLTIGGEKKRRVSGGSGSWVKL</sequence>
<dbReference type="Pfam" id="PF01074">
    <property type="entry name" value="Glyco_hydro_38N"/>
    <property type="match status" value="1"/>
</dbReference>
<feature type="domain" description="Glycoside hydrolase family 38 central" evidence="9">
    <location>
        <begin position="560"/>
        <end position="639"/>
    </location>
</feature>
<evidence type="ECO:0000256" key="4">
    <source>
        <dbReference type="ARBA" id="ARBA00022723"/>
    </source>
</evidence>
<dbReference type="GeneID" id="33556302"/>
<keyword evidence="11" id="KW-1185">Reference proteome</keyword>
<dbReference type="EMBL" id="NBSH01000001">
    <property type="protein sequence ID" value="ORX41145.1"/>
    <property type="molecule type" value="Genomic_DNA"/>
</dbReference>
<dbReference type="FunFam" id="1.20.1270.50:FF:000004">
    <property type="entry name" value="alpha-mannosidase 2C1 isoform X1"/>
    <property type="match status" value="1"/>
</dbReference>
<evidence type="ECO:0000256" key="3">
    <source>
        <dbReference type="ARBA" id="ARBA00012752"/>
    </source>
</evidence>
<dbReference type="EC" id="3.2.1.24" evidence="3"/>
<evidence type="ECO:0000313" key="10">
    <source>
        <dbReference type="EMBL" id="ORX41145.1"/>
    </source>
</evidence>
<evidence type="ECO:0000256" key="7">
    <source>
        <dbReference type="ARBA" id="ARBA00054985"/>
    </source>
</evidence>
<dbReference type="FunFam" id="3.20.110.10:FF:000002">
    <property type="entry name" value="alpha-mannosidase 2C1 isoform X1"/>
    <property type="match status" value="1"/>
</dbReference>
<dbReference type="InterPro" id="IPR011682">
    <property type="entry name" value="Glyco_hydro_38_C"/>
</dbReference>
<comment type="catalytic activity">
    <reaction evidence="1">
        <text>Hydrolysis of terminal, non-reducing alpha-D-mannose residues in alpha-D-mannosides.</text>
        <dbReference type="EC" id="3.2.1.24"/>
    </reaction>
</comment>
<dbReference type="SUPFAM" id="SSF74650">
    <property type="entry name" value="Galactose mutarotase-like"/>
    <property type="match status" value="1"/>
</dbReference>
<reference evidence="10 11" key="1">
    <citation type="submission" date="2017-03" db="EMBL/GenBank/DDBJ databases">
        <title>Widespread Adenine N6-methylation of Active Genes in Fungi.</title>
        <authorList>
            <consortium name="DOE Joint Genome Institute"/>
            <person name="Mondo S.J."/>
            <person name="Dannebaum R.O."/>
            <person name="Kuo R.C."/>
            <person name="Louie K.B."/>
            <person name="Bewick A.J."/>
            <person name="Labutti K."/>
            <person name="Haridas S."/>
            <person name="Kuo A."/>
            <person name="Salamov A."/>
            <person name="Ahrendt S.R."/>
            <person name="Lau R."/>
            <person name="Bowen B.P."/>
            <person name="Lipzen A."/>
            <person name="Sullivan W."/>
            <person name="Andreopoulos W.B."/>
            <person name="Clum A."/>
            <person name="Lindquist E."/>
            <person name="Daum C."/>
            <person name="Northen T.R."/>
            <person name="Ramamoorthy G."/>
            <person name="Schmitz R.J."/>
            <person name="Gryganskyi A."/>
            <person name="Culley D."/>
            <person name="Magnuson J."/>
            <person name="James T.Y."/>
            <person name="O'Malley M.A."/>
            <person name="Stajich J.E."/>
            <person name="Spatafora J.W."/>
            <person name="Visel A."/>
            <person name="Grigoriev I.V."/>
        </authorList>
    </citation>
    <scope>NUCLEOTIDE SEQUENCE [LARGE SCALE GENOMIC DNA]</scope>
    <source>
        <strain evidence="10 11">NRRL Y-17943</strain>
    </source>
</reference>
<dbReference type="FunFam" id="2.70.98.30:FF:000001">
    <property type="entry name" value="alpha-mannosidase 2C1 isoform X2"/>
    <property type="match status" value="1"/>
</dbReference>
<evidence type="ECO:0000256" key="2">
    <source>
        <dbReference type="ARBA" id="ARBA00009792"/>
    </source>
</evidence>
<gene>
    <name evidence="10" type="ORF">BD324DRAFT_613395</name>
</gene>
<dbReference type="SUPFAM" id="SSF88688">
    <property type="entry name" value="Families 57/38 glycoside transferase middle domain"/>
    <property type="match status" value="1"/>
</dbReference>
<dbReference type="STRING" id="4999.A0A1Y1UVA2"/>
<dbReference type="Gene3D" id="3.20.110.10">
    <property type="entry name" value="Glycoside hydrolase 38, N terminal domain"/>
    <property type="match status" value="1"/>
</dbReference>
<dbReference type="Gene3D" id="1.20.1270.50">
    <property type="entry name" value="Glycoside hydrolase family 38, central domain"/>
    <property type="match status" value="1"/>
</dbReference>
<comment type="similarity">
    <text evidence="2">Belongs to the glycosyl hydrolase 38 family.</text>
</comment>
<dbReference type="SUPFAM" id="SSF88713">
    <property type="entry name" value="Glycoside hydrolase/deacetylase"/>
    <property type="match status" value="1"/>
</dbReference>
<dbReference type="Pfam" id="PF17677">
    <property type="entry name" value="Glyco_hydro38C2"/>
    <property type="match status" value="1"/>
</dbReference>
<dbReference type="GO" id="GO:0006013">
    <property type="term" value="P:mannose metabolic process"/>
    <property type="evidence" value="ECO:0007669"/>
    <property type="project" value="InterPro"/>
</dbReference>
<dbReference type="PANTHER" id="PTHR46017:SF1">
    <property type="entry name" value="ALPHA-MANNOSIDASE 2C1"/>
    <property type="match status" value="1"/>
</dbReference>
<dbReference type="InterPro" id="IPR054723">
    <property type="entry name" value="Ams1-like_N"/>
</dbReference>
<protein>
    <recommendedName>
        <fullName evidence="8">Alpha-mannosidase</fullName>
        <ecNumber evidence="3">3.2.1.24</ecNumber>
    </recommendedName>
</protein>
<dbReference type="Pfam" id="PF09261">
    <property type="entry name" value="Alpha-mann_mid"/>
    <property type="match status" value="1"/>
</dbReference>
<evidence type="ECO:0000259" key="9">
    <source>
        <dbReference type="SMART" id="SM00872"/>
    </source>
</evidence>
<organism evidence="10 11">
    <name type="scientific">Kockovaella imperatae</name>
    <dbReference type="NCBI Taxonomy" id="4999"/>
    <lineage>
        <taxon>Eukaryota</taxon>
        <taxon>Fungi</taxon>
        <taxon>Dikarya</taxon>
        <taxon>Basidiomycota</taxon>
        <taxon>Agaricomycotina</taxon>
        <taxon>Tremellomycetes</taxon>
        <taxon>Tremellales</taxon>
        <taxon>Cuniculitremaceae</taxon>
        <taxon>Kockovaella</taxon>
    </lineage>
</organism>